<accession>A0A2Z7DJV6</accession>
<keyword evidence="1" id="KW-0175">Coiled coil</keyword>
<keyword evidence="4" id="KW-1185">Reference proteome</keyword>
<gene>
    <name evidence="3" type="ORF">F511_15843</name>
</gene>
<organism evidence="3 4">
    <name type="scientific">Dorcoceras hygrometricum</name>
    <dbReference type="NCBI Taxonomy" id="472368"/>
    <lineage>
        <taxon>Eukaryota</taxon>
        <taxon>Viridiplantae</taxon>
        <taxon>Streptophyta</taxon>
        <taxon>Embryophyta</taxon>
        <taxon>Tracheophyta</taxon>
        <taxon>Spermatophyta</taxon>
        <taxon>Magnoliopsida</taxon>
        <taxon>eudicotyledons</taxon>
        <taxon>Gunneridae</taxon>
        <taxon>Pentapetalae</taxon>
        <taxon>asterids</taxon>
        <taxon>lamiids</taxon>
        <taxon>Lamiales</taxon>
        <taxon>Gesneriaceae</taxon>
        <taxon>Didymocarpoideae</taxon>
        <taxon>Trichosporeae</taxon>
        <taxon>Loxocarpinae</taxon>
        <taxon>Dorcoceras</taxon>
    </lineage>
</organism>
<proteinExistence type="predicted"/>
<feature type="compositionally biased region" description="Acidic residues" evidence="2">
    <location>
        <begin position="182"/>
        <end position="201"/>
    </location>
</feature>
<sequence>MQAVAWGGDVIKHLTQAQRVANDTHLHFVEAMGHHTKLVAQLEEMKVIRDQEKEAADAVQEALRTQLATEHAARATEEEAMRSELKASLNEKTSVEAELEETKARAAEEAECMRDEVTNAWALGKEEFLKSPKFERLCANMLVAYFRSGFEGCVAQFRANGYPEEEHPAPFLDMKKALRDMPEDDEEAAAEEEEEEEDEDKAEATSPSSPKP</sequence>
<dbReference type="Proteomes" id="UP000250235">
    <property type="component" value="Unassembled WGS sequence"/>
</dbReference>
<name>A0A2Z7DJV6_9LAMI</name>
<evidence type="ECO:0000256" key="1">
    <source>
        <dbReference type="SAM" id="Coils"/>
    </source>
</evidence>
<protein>
    <submittedName>
        <fullName evidence="3">Uncharacterized protein</fullName>
    </submittedName>
</protein>
<evidence type="ECO:0000313" key="3">
    <source>
        <dbReference type="EMBL" id="KZV58409.1"/>
    </source>
</evidence>
<evidence type="ECO:0000313" key="4">
    <source>
        <dbReference type="Proteomes" id="UP000250235"/>
    </source>
</evidence>
<feature type="coiled-coil region" evidence="1">
    <location>
        <begin position="42"/>
        <end position="116"/>
    </location>
</feature>
<reference evidence="3 4" key="1">
    <citation type="journal article" date="2015" name="Proc. Natl. Acad. Sci. U.S.A.">
        <title>The resurrection genome of Boea hygrometrica: A blueprint for survival of dehydration.</title>
        <authorList>
            <person name="Xiao L."/>
            <person name="Yang G."/>
            <person name="Zhang L."/>
            <person name="Yang X."/>
            <person name="Zhao S."/>
            <person name="Ji Z."/>
            <person name="Zhou Q."/>
            <person name="Hu M."/>
            <person name="Wang Y."/>
            <person name="Chen M."/>
            <person name="Xu Y."/>
            <person name="Jin H."/>
            <person name="Xiao X."/>
            <person name="Hu G."/>
            <person name="Bao F."/>
            <person name="Hu Y."/>
            <person name="Wan P."/>
            <person name="Li L."/>
            <person name="Deng X."/>
            <person name="Kuang T."/>
            <person name="Xiang C."/>
            <person name="Zhu J.K."/>
            <person name="Oliver M.J."/>
            <person name="He Y."/>
        </authorList>
    </citation>
    <scope>NUCLEOTIDE SEQUENCE [LARGE SCALE GENOMIC DNA]</scope>
    <source>
        <strain evidence="4">cv. XS01</strain>
    </source>
</reference>
<feature type="compositionally biased region" description="Basic and acidic residues" evidence="2">
    <location>
        <begin position="164"/>
        <end position="181"/>
    </location>
</feature>
<dbReference type="EMBL" id="KQ986774">
    <property type="protein sequence ID" value="KZV58409.1"/>
    <property type="molecule type" value="Genomic_DNA"/>
</dbReference>
<feature type="region of interest" description="Disordered" evidence="2">
    <location>
        <begin position="163"/>
        <end position="212"/>
    </location>
</feature>
<evidence type="ECO:0000256" key="2">
    <source>
        <dbReference type="SAM" id="MobiDB-lite"/>
    </source>
</evidence>
<dbReference type="AlphaFoldDB" id="A0A2Z7DJV6"/>